<reference evidence="1" key="1">
    <citation type="journal article" date="2012" name="PLoS ONE">
        <title>Gene sets for utilization of primary and secondary nutrition supplies in the distal gut of endangered iberian lynx.</title>
        <authorList>
            <person name="Alcaide M."/>
            <person name="Messina E."/>
            <person name="Richter M."/>
            <person name="Bargiela R."/>
            <person name="Peplies J."/>
            <person name="Huws S.A."/>
            <person name="Newbold C.J."/>
            <person name="Golyshin P.N."/>
            <person name="Simon M.A."/>
            <person name="Lopez G."/>
            <person name="Yakimov M.M."/>
            <person name="Ferrer M."/>
        </authorList>
    </citation>
    <scope>NUCLEOTIDE SEQUENCE</scope>
</reference>
<gene>
    <name evidence="1" type="ORF">EVA_01881</name>
</gene>
<accession>J9GQC2</accession>
<proteinExistence type="predicted"/>
<evidence type="ECO:0000313" key="1">
    <source>
        <dbReference type="EMBL" id="EJX09999.1"/>
    </source>
</evidence>
<dbReference type="EMBL" id="AMCI01000274">
    <property type="protein sequence ID" value="EJX09999.1"/>
    <property type="molecule type" value="Genomic_DNA"/>
</dbReference>
<organism evidence="1">
    <name type="scientific">gut metagenome</name>
    <dbReference type="NCBI Taxonomy" id="749906"/>
    <lineage>
        <taxon>unclassified sequences</taxon>
        <taxon>metagenomes</taxon>
        <taxon>organismal metagenomes</taxon>
    </lineage>
</organism>
<comment type="caution">
    <text evidence="1">The sequence shown here is derived from an EMBL/GenBank/DDBJ whole genome shotgun (WGS) entry which is preliminary data.</text>
</comment>
<name>J9GQC2_9ZZZZ</name>
<dbReference type="InterPro" id="IPR014942">
    <property type="entry name" value="AbiEii"/>
</dbReference>
<sequence length="290" mass="33542">MTKNIGKSIRTRLLNLAKEEKQEYMKVLVRYLHERLLFRISASPYKCHFLLKGSSLLFALDGFKARPTIDIDLLGDRISNDRENLKEVFQKVCGIECDEDGVTFDAASLELEPIAVEKKYPGTCVKVVAHLDTIVQQVSVDIGFGDVVTPYPLSLDYPLLLPDVPAVELYAYSLETLIAEKFHAMVDRDESSSRLKDFFDVYQLFTNHEIDRDLLAEAISSTFKNRNMPYRENLALFTDEFATDTMRNMGWKAFLKKIRWKEQIDFSVVMKCIKENLQVYWKKEALQNEL</sequence>
<dbReference type="AlphaFoldDB" id="J9GQC2"/>
<dbReference type="Pfam" id="PF08843">
    <property type="entry name" value="AbiEii"/>
    <property type="match status" value="1"/>
</dbReference>
<protein>
    <submittedName>
        <fullName evidence="1">Protein containing DUF1814</fullName>
    </submittedName>
</protein>